<dbReference type="RefSeq" id="WP_046329659.1">
    <property type="nucleotide sequence ID" value="NZ_CP007501.1"/>
</dbReference>
<dbReference type="NCBIfam" id="TIGR00254">
    <property type="entry name" value="GGDEF"/>
    <property type="match status" value="1"/>
</dbReference>
<dbReference type="KEGG" id="pdq:CL55_00004120"/>
<evidence type="ECO:0000313" key="3">
    <source>
        <dbReference type="Proteomes" id="UP000061135"/>
    </source>
</evidence>
<dbReference type="SMART" id="SM00267">
    <property type="entry name" value="GGDEF"/>
    <property type="match status" value="1"/>
</dbReference>
<dbReference type="InterPro" id="IPR052163">
    <property type="entry name" value="DGC-Regulatory_Protein"/>
</dbReference>
<dbReference type="InterPro" id="IPR000160">
    <property type="entry name" value="GGDEF_dom"/>
</dbReference>
<accession>A0A0E3ZKQ3</accession>
<dbReference type="PATRIC" id="fig|576611.7.peg.413"/>
<dbReference type="PANTHER" id="PTHR46663:SF2">
    <property type="entry name" value="GGDEF DOMAIN-CONTAINING PROTEIN"/>
    <property type="match status" value="1"/>
</dbReference>
<gene>
    <name evidence="2" type="ORF">CL55_00004120</name>
</gene>
<dbReference type="Gene3D" id="3.30.70.270">
    <property type="match status" value="1"/>
</dbReference>
<dbReference type="OrthoDB" id="9812260at2"/>
<proteinExistence type="predicted"/>
<dbReference type="CDD" id="cd01949">
    <property type="entry name" value="GGDEF"/>
    <property type="match status" value="1"/>
</dbReference>
<evidence type="ECO:0000313" key="2">
    <source>
        <dbReference type="EMBL" id="AKD24745.1"/>
    </source>
</evidence>
<name>A0A0E3ZKQ3_9BURK</name>
<dbReference type="Pfam" id="PF00990">
    <property type="entry name" value="GGDEF"/>
    <property type="match status" value="1"/>
</dbReference>
<dbReference type="STRING" id="1835254.CL55_00004120"/>
<keyword evidence="3" id="KW-1185">Reference proteome</keyword>
<dbReference type="HOGENOM" id="CLU_000445_11_16_4"/>
<dbReference type="EMBL" id="CP007501">
    <property type="protein sequence ID" value="AKD24745.1"/>
    <property type="molecule type" value="Genomic_DNA"/>
</dbReference>
<feature type="domain" description="GGDEF" evidence="1">
    <location>
        <begin position="122"/>
        <end position="257"/>
    </location>
</feature>
<dbReference type="Proteomes" id="UP000061135">
    <property type="component" value="Chromosome"/>
</dbReference>
<protein>
    <submittedName>
        <fullName evidence="2">Diguanylate cyclase (GGDEF) domain</fullName>
    </submittedName>
</protein>
<organism evidence="2 3">
    <name type="scientific">Polynucleobacter duraquae</name>
    <dbReference type="NCBI Taxonomy" id="1835254"/>
    <lineage>
        <taxon>Bacteria</taxon>
        <taxon>Pseudomonadati</taxon>
        <taxon>Pseudomonadota</taxon>
        <taxon>Betaproteobacteria</taxon>
        <taxon>Burkholderiales</taxon>
        <taxon>Burkholderiaceae</taxon>
        <taxon>Polynucleobacter</taxon>
    </lineage>
</organism>
<dbReference type="PROSITE" id="PS50887">
    <property type="entry name" value="GGDEF"/>
    <property type="match status" value="1"/>
</dbReference>
<sequence>MEGDYKKVGVDNALTQKEGLNENTLNVSRDYANDSIQAAEYFSNLVASLQQFVQAANQNDLLKYFHEGSNTTAVQRRILDLMIYGEEFGVETRHDHLTGLLDRTSFLEKLKFTLSKTLQKDHLTAIIFLDLDDFKAINDQYGHSTGDEVISIIGRRISASIRAQDLACRWGGDEFVLVLQAITSKDLVSQLANRLLAAISQALQLESHESLQLTLSASAGIAILDGMNLNSIDLIERADKAMYLAKKAGKNCVEFYS</sequence>
<dbReference type="GO" id="GO:0003824">
    <property type="term" value="F:catalytic activity"/>
    <property type="evidence" value="ECO:0007669"/>
    <property type="project" value="UniProtKB-ARBA"/>
</dbReference>
<reference evidence="2 3" key="1">
    <citation type="submission" date="2014-03" db="EMBL/GenBank/DDBJ databases">
        <title>Genome of Polynucleobacter strain MWH-MoK4.</title>
        <authorList>
            <person name="Hahn M.W."/>
        </authorList>
    </citation>
    <scope>NUCLEOTIDE SEQUENCE [LARGE SCALE GENOMIC DNA]</scope>
    <source>
        <strain evidence="2 3">MWH-MoK4</strain>
    </source>
</reference>
<dbReference type="InterPro" id="IPR029787">
    <property type="entry name" value="Nucleotide_cyclase"/>
</dbReference>
<dbReference type="InterPro" id="IPR043128">
    <property type="entry name" value="Rev_trsase/Diguanyl_cyclase"/>
</dbReference>
<evidence type="ECO:0000259" key="1">
    <source>
        <dbReference type="PROSITE" id="PS50887"/>
    </source>
</evidence>
<dbReference type="FunFam" id="3.30.70.270:FF:000001">
    <property type="entry name" value="Diguanylate cyclase domain protein"/>
    <property type="match status" value="1"/>
</dbReference>
<dbReference type="SUPFAM" id="SSF55073">
    <property type="entry name" value="Nucleotide cyclase"/>
    <property type="match status" value="1"/>
</dbReference>
<dbReference type="AlphaFoldDB" id="A0A0E3ZKQ3"/>
<dbReference type="PANTHER" id="PTHR46663">
    <property type="entry name" value="DIGUANYLATE CYCLASE DGCT-RELATED"/>
    <property type="match status" value="1"/>
</dbReference>